<name>A0A3N4PJ42_9GAMM</name>
<organism evidence="1 2">
    <name type="scientific">Candidatus Pantoea deserta</name>
    <dbReference type="NCBI Taxonomy" id="1869313"/>
    <lineage>
        <taxon>Bacteria</taxon>
        <taxon>Pseudomonadati</taxon>
        <taxon>Pseudomonadota</taxon>
        <taxon>Gammaproteobacteria</taxon>
        <taxon>Enterobacterales</taxon>
        <taxon>Erwiniaceae</taxon>
        <taxon>Pantoea</taxon>
    </lineage>
</organism>
<keyword evidence="1" id="KW-0378">Hydrolase</keyword>
<evidence type="ECO:0000313" key="1">
    <source>
        <dbReference type="EMBL" id="RPE04437.1"/>
    </source>
</evidence>
<dbReference type="OrthoDB" id="9797574at2"/>
<proteinExistence type="predicted"/>
<protein>
    <submittedName>
        <fullName evidence="1">Type II restriction endonuclease</fullName>
    </submittedName>
</protein>
<dbReference type="Proteomes" id="UP000281332">
    <property type="component" value="Unassembled WGS sequence"/>
</dbReference>
<reference evidence="1 2" key="1">
    <citation type="submission" date="2018-11" db="EMBL/GenBank/DDBJ databases">
        <title>Whole genome sequencing of Pantoea sp. RIT388.</title>
        <authorList>
            <person name="Gan H.M."/>
            <person name="Hudson A.O."/>
        </authorList>
    </citation>
    <scope>NUCLEOTIDE SEQUENCE [LARGE SCALE GENOMIC DNA]</scope>
    <source>
        <strain evidence="1 2">RIT388</strain>
    </source>
</reference>
<keyword evidence="1" id="KW-0255">Endonuclease</keyword>
<dbReference type="RefSeq" id="WP_123798067.1">
    <property type="nucleotide sequence ID" value="NZ_RMVG01000001.1"/>
</dbReference>
<dbReference type="EMBL" id="RMVG01000001">
    <property type="protein sequence ID" value="RPE04437.1"/>
    <property type="molecule type" value="Genomic_DNA"/>
</dbReference>
<sequence>MKTQSLKSACIKTLSKSELYDQKELNGVKVLKNMLGTLDKNFQTNFFYGGDDTPHKVSMKWYEARMSHETRSEFRLYYESNQVMNSAQLGDNIVVGFDKTNTLTCILYKINGEDHQGHIEDWVKIK</sequence>
<dbReference type="AlphaFoldDB" id="A0A3N4PJ42"/>
<gene>
    <name evidence="1" type="ORF">BBB56_00910</name>
</gene>
<keyword evidence="2" id="KW-1185">Reference proteome</keyword>
<comment type="caution">
    <text evidence="1">The sequence shown here is derived from an EMBL/GenBank/DDBJ whole genome shotgun (WGS) entry which is preliminary data.</text>
</comment>
<keyword evidence="1" id="KW-0540">Nuclease</keyword>
<dbReference type="GO" id="GO:0004519">
    <property type="term" value="F:endonuclease activity"/>
    <property type="evidence" value="ECO:0007669"/>
    <property type="project" value="UniProtKB-KW"/>
</dbReference>
<accession>A0A3N4PJ42</accession>
<evidence type="ECO:0000313" key="2">
    <source>
        <dbReference type="Proteomes" id="UP000281332"/>
    </source>
</evidence>